<organism evidence="2 3">
    <name type="scientific">Microthlaspi erraticum</name>
    <dbReference type="NCBI Taxonomy" id="1685480"/>
    <lineage>
        <taxon>Eukaryota</taxon>
        <taxon>Viridiplantae</taxon>
        <taxon>Streptophyta</taxon>
        <taxon>Embryophyta</taxon>
        <taxon>Tracheophyta</taxon>
        <taxon>Spermatophyta</taxon>
        <taxon>Magnoliopsida</taxon>
        <taxon>eudicotyledons</taxon>
        <taxon>Gunneridae</taxon>
        <taxon>Pentapetalae</taxon>
        <taxon>rosids</taxon>
        <taxon>malvids</taxon>
        <taxon>Brassicales</taxon>
        <taxon>Brassicaceae</taxon>
        <taxon>Coluteocarpeae</taxon>
        <taxon>Microthlaspi</taxon>
    </lineage>
</organism>
<comment type="caution">
    <text evidence="2">The sequence shown here is derived from an EMBL/GenBank/DDBJ whole genome shotgun (WGS) entry which is preliminary data.</text>
</comment>
<dbReference type="InterPro" id="IPR032675">
    <property type="entry name" value="LRR_dom_sf"/>
</dbReference>
<name>A0A6D2LCP8_9BRAS</name>
<dbReference type="OrthoDB" id="1041004at2759"/>
<dbReference type="AlphaFoldDB" id="A0A6D2LCP8"/>
<sequence>MMENLEYDENYCLGIGSTGFAGFCGRSLQLHEAPVLKTLNIKVRQQYDFIDSQIFPSIRSTLLEISILSYYNPTPIRFSSNLNVFKTLVVMKLQDKILVNVSPDSPVCFRSLKSLHLERVRYSCDESFCRILSACPVLEDLFLDRLSRVEKLFTIPVPSLQRLTIVHRDGYFIDDDPIFVINVPSLIYLKIGDRIGRFHFTGDMPKLVEADVAVCETKSGKLLKSLTSVERLSIYLFYSMVKHLTDRFYCNQLLHLELHISENFRSNLLLRVLQDSPKLQVLKLDQRDCAWIRNFDEDPSFVPEDPCFVSEPSSVPECLSFHLETLEWIGYGGSDETKEEREAAVYILRNARRLKTALFSLVCTPMLENEMIMINELESMSLASVSCQLVIQRSDYFHKNMFF</sequence>
<gene>
    <name evidence="2" type="ORF">MERR_LOCUS49726</name>
</gene>
<dbReference type="Pfam" id="PF07723">
    <property type="entry name" value="LRR_2"/>
    <property type="match status" value="1"/>
</dbReference>
<dbReference type="PANTHER" id="PTHR31900">
    <property type="entry name" value="F-BOX/RNI SUPERFAMILY PROTEIN-RELATED"/>
    <property type="match status" value="1"/>
</dbReference>
<proteinExistence type="predicted"/>
<dbReference type="SMART" id="SM00579">
    <property type="entry name" value="FBD"/>
    <property type="match status" value="1"/>
</dbReference>
<dbReference type="InterPro" id="IPR050232">
    <property type="entry name" value="FBL13/AtMIF1-like"/>
</dbReference>
<protein>
    <recommendedName>
        <fullName evidence="1">FBD domain-containing protein</fullName>
    </recommendedName>
</protein>
<dbReference type="InterPro" id="IPR006566">
    <property type="entry name" value="FBD"/>
</dbReference>
<evidence type="ECO:0000259" key="1">
    <source>
        <dbReference type="SMART" id="SM00579"/>
    </source>
</evidence>
<reference evidence="2" key="1">
    <citation type="submission" date="2020-01" db="EMBL/GenBank/DDBJ databases">
        <authorList>
            <person name="Mishra B."/>
        </authorList>
    </citation>
    <scope>NUCLEOTIDE SEQUENCE [LARGE SCALE GENOMIC DNA]</scope>
</reference>
<dbReference type="Gene3D" id="3.80.10.10">
    <property type="entry name" value="Ribonuclease Inhibitor"/>
    <property type="match status" value="1"/>
</dbReference>
<feature type="domain" description="FBD" evidence="1">
    <location>
        <begin position="317"/>
        <end position="392"/>
    </location>
</feature>
<accession>A0A6D2LCP8</accession>
<dbReference type="Pfam" id="PF08387">
    <property type="entry name" value="FBD"/>
    <property type="match status" value="1"/>
</dbReference>
<dbReference type="EMBL" id="CACVBM020001940">
    <property type="protein sequence ID" value="CAA7062490.1"/>
    <property type="molecule type" value="Genomic_DNA"/>
</dbReference>
<dbReference type="SUPFAM" id="SSF52047">
    <property type="entry name" value="RNI-like"/>
    <property type="match status" value="1"/>
</dbReference>
<dbReference type="PANTHER" id="PTHR31900:SF34">
    <property type="entry name" value="EMB|CAB62440.1-RELATED"/>
    <property type="match status" value="1"/>
</dbReference>
<evidence type="ECO:0000313" key="2">
    <source>
        <dbReference type="EMBL" id="CAA7062490.1"/>
    </source>
</evidence>
<dbReference type="Proteomes" id="UP000467841">
    <property type="component" value="Unassembled WGS sequence"/>
</dbReference>
<dbReference type="InterPro" id="IPR013101">
    <property type="entry name" value="LRR_PRU1-like"/>
</dbReference>
<keyword evidence="3" id="KW-1185">Reference proteome</keyword>
<evidence type="ECO:0000313" key="3">
    <source>
        <dbReference type="Proteomes" id="UP000467841"/>
    </source>
</evidence>